<keyword evidence="3" id="KW-1185">Reference proteome</keyword>
<name>A0A7R5KU70_9PASS</name>
<dbReference type="SMART" id="SM01039">
    <property type="entry name" value="BRICHOS"/>
    <property type="match status" value="1"/>
</dbReference>
<sequence>MHVERPKDNILSFTTQRQVNSLGKVHKIVIASLLGIFLAPALANKNIENEHHSDNSNHSDTDPKEGSEAWKTVWDFKTGYVATKVFSKNTCIIASTSRRFWLGKRFPTPPQGDTGSQPHPLPPRENRFIISRNRLQSLSPYGKRIQALCRGIPSYLAYPAPGSNFLRGSNFSGSNFLERHVS</sequence>
<evidence type="ECO:0000259" key="2">
    <source>
        <dbReference type="PROSITE" id="PS50869"/>
    </source>
</evidence>
<keyword evidence="1" id="KW-1015">Disulfide bond</keyword>
<dbReference type="AlphaFoldDB" id="A0A7R5KU70"/>
<gene>
    <name evidence="4" type="primary">LOC120323888</name>
</gene>
<dbReference type="PANTHER" id="PTHR16483">
    <property type="entry name" value="GASTROKINE 1"/>
    <property type="match status" value="1"/>
</dbReference>
<accession>A0A7R5KU70</accession>
<evidence type="ECO:0000256" key="1">
    <source>
        <dbReference type="ARBA" id="ARBA00023157"/>
    </source>
</evidence>
<reference evidence="4" key="1">
    <citation type="submission" date="2025-08" db="UniProtKB">
        <authorList>
            <consortium name="RefSeq"/>
        </authorList>
    </citation>
    <scope>IDENTIFICATION</scope>
    <source>
        <tissue evidence="4">Muscle</tissue>
    </source>
</reference>
<dbReference type="PROSITE" id="PS50869">
    <property type="entry name" value="BRICHOS"/>
    <property type="match status" value="1"/>
</dbReference>
<dbReference type="InterPro" id="IPR051772">
    <property type="entry name" value="Gastrokine"/>
</dbReference>
<dbReference type="RefSeq" id="XP_039240567.1">
    <property type="nucleotide sequence ID" value="XM_039384633.1"/>
</dbReference>
<organism evidence="3 4">
    <name type="scientific">Pipra filicauda</name>
    <name type="common">Wire-tailed manakin</name>
    <dbReference type="NCBI Taxonomy" id="649802"/>
    <lineage>
        <taxon>Eukaryota</taxon>
        <taxon>Metazoa</taxon>
        <taxon>Chordata</taxon>
        <taxon>Craniata</taxon>
        <taxon>Vertebrata</taxon>
        <taxon>Euteleostomi</taxon>
        <taxon>Archelosauria</taxon>
        <taxon>Archosauria</taxon>
        <taxon>Dinosauria</taxon>
        <taxon>Saurischia</taxon>
        <taxon>Theropoda</taxon>
        <taxon>Coelurosauria</taxon>
        <taxon>Aves</taxon>
        <taxon>Neognathae</taxon>
        <taxon>Neoaves</taxon>
        <taxon>Telluraves</taxon>
        <taxon>Australaves</taxon>
        <taxon>Passeriformes</taxon>
        <taxon>Pipridae</taxon>
        <taxon>Pipra</taxon>
    </lineage>
</organism>
<dbReference type="InParanoid" id="A0A7R5KU70"/>
<dbReference type="Pfam" id="PF04089">
    <property type="entry name" value="BRICHOS"/>
    <property type="match status" value="1"/>
</dbReference>
<feature type="domain" description="BRICHOS" evidence="2">
    <location>
        <begin position="64"/>
        <end position="157"/>
    </location>
</feature>
<evidence type="ECO:0000313" key="3">
    <source>
        <dbReference type="Proteomes" id="UP000504627"/>
    </source>
</evidence>
<dbReference type="InterPro" id="IPR007084">
    <property type="entry name" value="BRICHOS_dom"/>
</dbReference>
<dbReference type="Proteomes" id="UP000504627">
    <property type="component" value="Unplaced"/>
</dbReference>
<proteinExistence type="predicted"/>
<protein>
    <submittedName>
        <fullName evidence="4">Gastrokine-1-like</fullName>
    </submittedName>
</protein>
<dbReference type="GeneID" id="120323888"/>
<evidence type="ECO:0000313" key="4">
    <source>
        <dbReference type="RefSeq" id="XP_039240567.1"/>
    </source>
</evidence>